<dbReference type="EMBL" id="JAAIKT010000004">
    <property type="protein sequence ID" value="NEW69876.1"/>
    <property type="molecule type" value="Genomic_DNA"/>
</dbReference>
<evidence type="ECO:0000313" key="2">
    <source>
        <dbReference type="Proteomes" id="UP000476310"/>
    </source>
</evidence>
<evidence type="ECO:0008006" key="3">
    <source>
        <dbReference type="Google" id="ProtNLM"/>
    </source>
</evidence>
<sequence>MPSNWTTTRLAVVVNDKTDTPLTPVDSFTPTFNFNTEVVHSLEATHVGYIANPLNLTFTMTVKAIGGASARLTRLAMDGTEFSIGLYEAKDSSGEWDFKHILFRKCLITSANPSNAVINGAPAATFSGVARETEVDDGGEGPLKQPLFTA</sequence>
<reference evidence="1" key="1">
    <citation type="submission" date="2020-02" db="EMBL/GenBank/DDBJ databases">
        <title>A new Streptomyces sp. for controlling soil-borne diseases.</title>
        <authorList>
            <person name="Li X."/>
            <person name="Tian Y."/>
            <person name="Gao K."/>
        </authorList>
    </citation>
    <scope>NUCLEOTIDE SEQUENCE [LARGE SCALE GENOMIC DNA]</scope>
    <source>
        <strain evidence="1">0250</strain>
    </source>
</reference>
<name>A0A6G4A910_9ACTN</name>
<proteinExistence type="predicted"/>
<protein>
    <recommendedName>
        <fullName evidence="3">Phage tail protein</fullName>
    </recommendedName>
</protein>
<accession>A0A6G4A910</accession>
<dbReference type="RefSeq" id="WP_164424344.1">
    <property type="nucleotide sequence ID" value="NZ_JAAIKT010000004.1"/>
</dbReference>
<dbReference type="Proteomes" id="UP000476310">
    <property type="component" value="Unassembled WGS sequence"/>
</dbReference>
<comment type="caution">
    <text evidence="1">The sequence shown here is derived from an EMBL/GenBank/DDBJ whole genome shotgun (WGS) entry which is preliminary data.</text>
</comment>
<dbReference type="AlphaFoldDB" id="A0A6G4A910"/>
<organism evidence="1 2">
    <name type="scientific">Streptomyces rhizosphaericus</name>
    <dbReference type="NCBI Taxonomy" id="114699"/>
    <lineage>
        <taxon>Bacteria</taxon>
        <taxon>Bacillati</taxon>
        <taxon>Actinomycetota</taxon>
        <taxon>Actinomycetes</taxon>
        <taxon>Kitasatosporales</taxon>
        <taxon>Streptomycetaceae</taxon>
        <taxon>Streptomyces</taxon>
        <taxon>Streptomyces violaceusniger group</taxon>
    </lineage>
</organism>
<gene>
    <name evidence="1" type="ORF">G4H13_05460</name>
</gene>
<keyword evidence="2" id="KW-1185">Reference proteome</keyword>
<evidence type="ECO:0000313" key="1">
    <source>
        <dbReference type="EMBL" id="NEW69876.1"/>
    </source>
</evidence>